<dbReference type="RefSeq" id="WP_179604613.1">
    <property type="nucleotide sequence ID" value="NZ_BAABEH010000001.1"/>
</dbReference>
<evidence type="ECO:0000256" key="5">
    <source>
        <dbReference type="ARBA" id="ARBA00022989"/>
    </source>
</evidence>
<feature type="transmembrane region" description="Helical" evidence="8">
    <location>
        <begin position="285"/>
        <end position="312"/>
    </location>
</feature>
<keyword evidence="6 8" id="KW-0472">Membrane</keyword>
<evidence type="ECO:0000256" key="4">
    <source>
        <dbReference type="ARBA" id="ARBA00022692"/>
    </source>
</evidence>
<feature type="transmembrane region" description="Helical" evidence="8">
    <location>
        <begin position="444"/>
        <end position="464"/>
    </location>
</feature>
<feature type="transmembrane region" description="Helical" evidence="8">
    <location>
        <begin position="150"/>
        <end position="173"/>
    </location>
</feature>
<sequence length="508" mass="52118">MTEEAGTTSLLSRAAHGAAWSGVSTVVLRLGGLVVGIVLARLLAPEQFGVYAVALTVQGILITVADLGLSADLIRSDDPDRIAPTVATLGLTAGTVTMLATAASSVGLATLLDSPQAAPAIGVLSITLLLAGGTVVPYAMLQRRFQQRELFFVGVADFVVSTTVTLLLVALGFGVMGLAIGRVAAQLVASTMQFLLARVKPRFSIDRTVVKGVLAFGLPIAAANLLSWALLNVDNIVLARVAGATALGYYVLAFNISSWPMNALSQVVRSIALPFFSRSGGGSRAFATVTAVAWAGALPAGTVLAALSFPLIDVLYGARWLPGAPVLAALGLYGSLRVAFDISAGYLYSQGRSRPVLWIQIIWLVALVGAMIAATEAYGIAGAGWAHVLVAALVILPAYLIALKLSGVRIGELFRMAWLPTVATVPAVAAAVAATLLIGNPVLALLAGGGAALVIYAALVWPWLRKQIRLLRASAGTAAHTSDDAGSATTEAGTESAAAESGGVIHDR</sequence>
<feature type="transmembrane region" description="Helical" evidence="8">
    <location>
        <begin position="324"/>
        <end position="348"/>
    </location>
</feature>
<feature type="transmembrane region" description="Helical" evidence="8">
    <location>
        <begin position="237"/>
        <end position="256"/>
    </location>
</feature>
<evidence type="ECO:0000256" key="1">
    <source>
        <dbReference type="ARBA" id="ARBA00004651"/>
    </source>
</evidence>
<organism evidence="9 10">
    <name type="scientific">Leifsonia shinshuensis</name>
    <dbReference type="NCBI Taxonomy" id="150026"/>
    <lineage>
        <taxon>Bacteria</taxon>
        <taxon>Bacillati</taxon>
        <taxon>Actinomycetota</taxon>
        <taxon>Actinomycetes</taxon>
        <taxon>Micrococcales</taxon>
        <taxon>Microbacteriaceae</taxon>
        <taxon>Leifsonia</taxon>
    </lineage>
</organism>
<dbReference type="CDD" id="cd13127">
    <property type="entry name" value="MATE_tuaB_like"/>
    <property type="match status" value="1"/>
</dbReference>
<feature type="transmembrane region" description="Helical" evidence="8">
    <location>
        <begin position="26"/>
        <end position="44"/>
    </location>
</feature>
<reference evidence="9 10" key="1">
    <citation type="submission" date="2020-07" db="EMBL/GenBank/DDBJ databases">
        <title>Sequencing the genomes of 1000 actinobacteria strains.</title>
        <authorList>
            <person name="Klenk H.-P."/>
        </authorList>
    </citation>
    <scope>NUCLEOTIDE SEQUENCE [LARGE SCALE GENOMIC DNA]</scope>
    <source>
        <strain evidence="9 10">DSM 15165</strain>
    </source>
</reference>
<dbReference type="PANTHER" id="PTHR30250">
    <property type="entry name" value="PST FAMILY PREDICTED COLANIC ACID TRANSPORTER"/>
    <property type="match status" value="1"/>
</dbReference>
<dbReference type="PANTHER" id="PTHR30250:SF10">
    <property type="entry name" value="LIPOPOLYSACCHARIDE BIOSYNTHESIS PROTEIN WZXC"/>
    <property type="match status" value="1"/>
</dbReference>
<dbReference type="GO" id="GO:0005886">
    <property type="term" value="C:plasma membrane"/>
    <property type="evidence" value="ECO:0007669"/>
    <property type="project" value="UniProtKB-SubCell"/>
</dbReference>
<accession>A0A853CT00</accession>
<dbReference type="Pfam" id="PF13440">
    <property type="entry name" value="Polysacc_synt_3"/>
    <property type="match status" value="1"/>
</dbReference>
<comment type="similarity">
    <text evidence="2">Belongs to the polysaccharide synthase family.</text>
</comment>
<dbReference type="Proteomes" id="UP000578352">
    <property type="component" value="Unassembled WGS sequence"/>
</dbReference>
<protein>
    <submittedName>
        <fullName evidence="9">PST family polysaccharide transporter</fullName>
    </submittedName>
</protein>
<feature type="transmembrane region" description="Helical" evidence="8">
    <location>
        <begin position="179"/>
        <end position="197"/>
    </location>
</feature>
<gene>
    <name evidence="9" type="ORF">HNR13_000868</name>
</gene>
<feature type="transmembrane region" description="Helical" evidence="8">
    <location>
        <begin position="355"/>
        <end position="373"/>
    </location>
</feature>
<feature type="transmembrane region" description="Helical" evidence="8">
    <location>
        <begin position="86"/>
        <end position="111"/>
    </location>
</feature>
<feature type="transmembrane region" description="Helical" evidence="8">
    <location>
        <begin position="209"/>
        <end position="231"/>
    </location>
</feature>
<keyword evidence="5 8" id="KW-1133">Transmembrane helix</keyword>
<keyword evidence="4 8" id="KW-0812">Transmembrane</keyword>
<evidence type="ECO:0000313" key="10">
    <source>
        <dbReference type="Proteomes" id="UP000578352"/>
    </source>
</evidence>
<dbReference type="EMBL" id="JACCFL010000001">
    <property type="protein sequence ID" value="NYJ22581.1"/>
    <property type="molecule type" value="Genomic_DNA"/>
</dbReference>
<dbReference type="InterPro" id="IPR050833">
    <property type="entry name" value="Poly_Biosynth_Transport"/>
</dbReference>
<comment type="subcellular location">
    <subcellularLocation>
        <location evidence="1">Cell membrane</location>
        <topology evidence="1">Multi-pass membrane protein</topology>
    </subcellularLocation>
</comment>
<feature type="transmembrane region" description="Helical" evidence="8">
    <location>
        <begin position="385"/>
        <end position="405"/>
    </location>
</feature>
<dbReference type="AlphaFoldDB" id="A0A853CT00"/>
<evidence type="ECO:0000256" key="3">
    <source>
        <dbReference type="ARBA" id="ARBA00022475"/>
    </source>
</evidence>
<evidence type="ECO:0000256" key="2">
    <source>
        <dbReference type="ARBA" id="ARBA00007430"/>
    </source>
</evidence>
<feature type="region of interest" description="Disordered" evidence="7">
    <location>
        <begin position="480"/>
        <end position="508"/>
    </location>
</feature>
<feature type="transmembrane region" description="Helical" evidence="8">
    <location>
        <begin position="50"/>
        <end position="74"/>
    </location>
</feature>
<dbReference type="PRINTS" id="PR01414">
    <property type="entry name" value="CCMBBIOGNSIS"/>
</dbReference>
<evidence type="ECO:0000313" key="9">
    <source>
        <dbReference type="EMBL" id="NYJ22581.1"/>
    </source>
</evidence>
<name>A0A853CT00_9MICO</name>
<comment type="caution">
    <text evidence="9">The sequence shown here is derived from an EMBL/GenBank/DDBJ whole genome shotgun (WGS) entry which is preliminary data.</text>
</comment>
<evidence type="ECO:0000256" key="6">
    <source>
        <dbReference type="ARBA" id="ARBA00023136"/>
    </source>
</evidence>
<feature type="transmembrane region" description="Helical" evidence="8">
    <location>
        <begin position="417"/>
        <end position="438"/>
    </location>
</feature>
<evidence type="ECO:0000256" key="8">
    <source>
        <dbReference type="SAM" id="Phobius"/>
    </source>
</evidence>
<feature type="compositionally biased region" description="Low complexity" evidence="7">
    <location>
        <begin position="485"/>
        <end position="508"/>
    </location>
</feature>
<evidence type="ECO:0000256" key="7">
    <source>
        <dbReference type="SAM" id="MobiDB-lite"/>
    </source>
</evidence>
<feature type="transmembrane region" description="Helical" evidence="8">
    <location>
        <begin position="117"/>
        <end position="138"/>
    </location>
</feature>
<proteinExistence type="inferred from homology"/>
<keyword evidence="3" id="KW-1003">Cell membrane</keyword>